<keyword evidence="7" id="KW-1185">Reference proteome</keyword>
<dbReference type="InterPro" id="IPR008758">
    <property type="entry name" value="Peptidase_S28"/>
</dbReference>
<dbReference type="OrthoDB" id="1735038at2759"/>
<dbReference type="InParanoid" id="A8NZ18"/>
<dbReference type="GO" id="GO:0008239">
    <property type="term" value="F:dipeptidyl-peptidase activity"/>
    <property type="evidence" value="ECO:0007669"/>
    <property type="project" value="TreeGrafter"/>
</dbReference>
<evidence type="ECO:0000256" key="5">
    <source>
        <dbReference type="ARBA" id="ARBA00023180"/>
    </source>
</evidence>
<evidence type="ECO:0000256" key="2">
    <source>
        <dbReference type="ARBA" id="ARBA00022670"/>
    </source>
</evidence>
<evidence type="ECO:0000313" key="7">
    <source>
        <dbReference type="Proteomes" id="UP000001861"/>
    </source>
</evidence>
<dbReference type="PANTHER" id="PTHR11010">
    <property type="entry name" value="PROTEASE S28 PRO-X CARBOXYPEPTIDASE-RELATED"/>
    <property type="match status" value="1"/>
</dbReference>
<name>A8NZ18_COPC7</name>
<keyword evidence="5" id="KW-0325">Glycoprotein</keyword>
<dbReference type="GO" id="GO:0006508">
    <property type="term" value="P:proteolysis"/>
    <property type="evidence" value="ECO:0007669"/>
    <property type="project" value="UniProtKB-KW"/>
</dbReference>
<dbReference type="eggNOG" id="KOG2182">
    <property type="taxonomic scope" value="Eukaryota"/>
</dbReference>
<dbReference type="EMBL" id="AACS02000005">
    <property type="protein sequence ID" value="EAU84205.2"/>
    <property type="molecule type" value="Genomic_DNA"/>
</dbReference>
<dbReference type="Proteomes" id="UP000001861">
    <property type="component" value="Unassembled WGS sequence"/>
</dbReference>
<comment type="similarity">
    <text evidence="1">Belongs to the peptidase S28 family.</text>
</comment>
<dbReference type="GO" id="GO:0070008">
    <property type="term" value="F:serine-type exopeptidase activity"/>
    <property type="evidence" value="ECO:0007669"/>
    <property type="project" value="InterPro"/>
</dbReference>
<proteinExistence type="inferred from homology"/>
<evidence type="ECO:0000256" key="3">
    <source>
        <dbReference type="ARBA" id="ARBA00022729"/>
    </source>
</evidence>
<dbReference type="VEuPathDB" id="FungiDB:CC1G_08135"/>
<dbReference type="RefSeq" id="XP_001837581.2">
    <property type="nucleotide sequence ID" value="XM_001837529.2"/>
</dbReference>
<dbReference type="AlphaFoldDB" id="A8NZ18"/>
<keyword evidence="2" id="KW-0645">Protease</keyword>
<dbReference type="ESTHER" id="copc7-a8nz18">
    <property type="family name" value="Prolylcarboxypeptidase"/>
</dbReference>
<dbReference type="MEROPS" id="S28.004"/>
<keyword evidence="4" id="KW-0378">Hydrolase</keyword>
<evidence type="ECO:0000256" key="1">
    <source>
        <dbReference type="ARBA" id="ARBA00011079"/>
    </source>
</evidence>
<comment type="caution">
    <text evidence="6">The sequence shown here is derived from an EMBL/GenBank/DDBJ whole genome shotgun (WGS) entry which is preliminary data.</text>
</comment>
<dbReference type="KEGG" id="cci:CC1G_08135"/>
<evidence type="ECO:0000313" key="6">
    <source>
        <dbReference type="EMBL" id="EAU84205.2"/>
    </source>
</evidence>
<dbReference type="Pfam" id="PF05577">
    <property type="entry name" value="Peptidase_S28"/>
    <property type="match status" value="2"/>
</dbReference>
<dbReference type="PANTHER" id="PTHR11010:SF23">
    <property type="entry name" value="SERINE PEPTIDASE"/>
    <property type="match status" value="1"/>
</dbReference>
<protein>
    <submittedName>
        <fullName evidence="6">Endoprotease</fullName>
    </submittedName>
</protein>
<accession>A8NZ18</accession>
<reference evidence="6 7" key="1">
    <citation type="journal article" date="2010" name="Proc. Natl. Acad. Sci. U.S.A.">
        <title>Insights into evolution of multicellular fungi from the assembled chromosomes of the mushroom Coprinopsis cinerea (Coprinus cinereus).</title>
        <authorList>
            <person name="Stajich J.E."/>
            <person name="Wilke S.K."/>
            <person name="Ahren D."/>
            <person name="Au C.H."/>
            <person name="Birren B.W."/>
            <person name="Borodovsky M."/>
            <person name="Burns C."/>
            <person name="Canback B."/>
            <person name="Casselton L.A."/>
            <person name="Cheng C.K."/>
            <person name="Deng J."/>
            <person name="Dietrich F.S."/>
            <person name="Fargo D.C."/>
            <person name="Farman M.L."/>
            <person name="Gathman A.C."/>
            <person name="Goldberg J."/>
            <person name="Guigo R."/>
            <person name="Hoegger P.J."/>
            <person name="Hooker J.B."/>
            <person name="Huggins A."/>
            <person name="James T.Y."/>
            <person name="Kamada T."/>
            <person name="Kilaru S."/>
            <person name="Kodira C."/>
            <person name="Kues U."/>
            <person name="Kupfer D."/>
            <person name="Kwan H.S."/>
            <person name="Lomsadze A."/>
            <person name="Li W."/>
            <person name="Lilly W.W."/>
            <person name="Ma L.J."/>
            <person name="Mackey A.J."/>
            <person name="Manning G."/>
            <person name="Martin F."/>
            <person name="Muraguchi H."/>
            <person name="Natvig D.O."/>
            <person name="Palmerini H."/>
            <person name="Ramesh M.A."/>
            <person name="Rehmeyer C.J."/>
            <person name="Roe B.A."/>
            <person name="Shenoy N."/>
            <person name="Stanke M."/>
            <person name="Ter-Hovhannisyan V."/>
            <person name="Tunlid A."/>
            <person name="Velagapudi R."/>
            <person name="Vision T.J."/>
            <person name="Zeng Q."/>
            <person name="Zolan M.E."/>
            <person name="Pukkila P.J."/>
        </authorList>
    </citation>
    <scope>NUCLEOTIDE SEQUENCE [LARGE SCALE GENOMIC DNA]</scope>
    <source>
        <strain evidence="7">Okayama-7 / 130 / ATCC MYA-4618 / FGSC 9003</strain>
    </source>
</reference>
<gene>
    <name evidence="6" type="ORF">CC1G_08135</name>
</gene>
<dbReference type="InterPro" id="IPR029058">
    <property type="entry name" value="AB_hydrolase_fold"/>
</dbReference>
<dbReference type="HOGENOM" id="CLU_023630_1_1_1"/>
<keyword evidence="3" id="KW-0732">Signal</keyword>
<evidence type="ECO:0000256" key="4">
    <source>
        <dbReference type="ARBA" id="ARBA00022801"/>
    </source>
</evidence>
<dbReference type="OMA" id="MRYFRNA"/>
<sequence>MRPPTVPPVEAPRANLPVVSKNGVLLPPYSTIYYFDQLIDHNRPALGTFKQRYWFTHEFYEPGGPIILYTPGEWNAQIYTGFLTNATLPGMIAQQENGANIVLEHRFYGLSNPYPDLTAESFRVHTIQQAIDDLVYFARNVELPMLNGDKVTPDQAPWILVGGSYAEALSDIIVFFLHQSLPVSTQSKPGVFFAGYSSSGVVQATLDYWEYFEPIRQAMPQNCSADVQRVVEHLDDVFRSGNQSAIEDVKANFGLSELAKMEDVLSALRNNLWDWQELQPGSGPGTEFYRFCDALEVKDGVSAPAEGWGLEHALEAWGLYWRTRYYFQLCGFDDPECNEVGYLQNGAPADRPSLVSRLIQPPYDLNMCQLMFPTAFSKTPTPRTDVINQKYKGWNVRVDRVIFVDGARDPWRDTGLSARIRTPHVRGRTLQPIYLTNGFHCSDLQLKGAVDPTIAYARKQTLQHFNRWLKTFRPRPVWPPRPIRPFPPITIVPRPPVPKPRVWKQLVGGWFGGLQNRRRV</sequence>
<dbReference type="Gene3D" id="3.40.50.1820">
    <property type="entry name" value="alpha/beta hydrolase"/>
    <property type="match status" value="2"/>
</dbReference>
<dbReference type="GeneID" id="6014132"/>
<organism evidence="6 7">
    <name type="scientific">Coprinopsis cinerea (strain Okayama-7 / 130 / ATCC MYA-4618 / FGSC 9003)</name>
    <name type="common">Inky cap fungus</name>
    <name type="synonym">Hormographiella aspergillata</name>
    <dbReference type="NCBI Taxonomy" id="240176"/>
    <lineage>
        <taxon>Eukaryota</taxon>
        <taxon>Fungi</taxon>
        <taxon>Dikarya</taxon>
        <taxon>Basidiomycota</taxon>
        <taxon>Agaricomycotina</taxon>
        <taxon>Agaricomycetes</taxon>
        <taxon>Agaricomycetidae</taxon>
        <taxon>Agaricales</taxon>
        <taxon>Agaricineae</taxon>
        <taxon>Psathyrellaceae</taxon>
        <taxon>Coprinopsis</taxon>
    </lineage>
</organism>